<dbReference type="HAMAP" id="MF_00037">
    <property type="entry name" value="MurB"/>
    <property type="match status" value="1"/>
</dbReference>
<dbReference type="InterPro" id="IPR016169">
    <property type="entry name" value="FAD-bd_PCMH_sub2"/>
</dbReference>
<comment type="function">
    <text evidence="2 16">Cell wall formation.</text>
</comment>
<feature type="domain" description="FAD-binding PCMH-type" evidence="17">
    <location>
        <begin position="18"/>
        <end position="184"/>
    </location>
</feature>
<evidence type="ECO:0000256" key="9">
    <source>
        <dbReference type="ARBA" id="ARBA00022857"/>
    </source>
</evidence>
<comment type="catalytic activity">
    <reaction evidence="15 16">
        <text>UDP-N-acetyl-alpha-D-muramate + NADP(+) = UDP-N-acetyl-3-O-(1-carboxyvinyl)-alpha-D-glucosamine + NADPH + H(+)</text>
        <dbReference type="Rhea" id="RHEA:12248"/>
        <dbReference type="ChEBI" id="CHEBI:15378"/>
        <dbReference type="ChEBI" id="CHEBI:57783"/>
        <dbReference type="ChEBI" id="CHEBI:58349"/>
        <dbReference type="ChEBI" id="CHEBI:68483"/>
        <dbReference type="ChEBI" id="CHEBI:70757"/>
        <dbReference type="EC" id="1.3.1.98"/>
    </reaction>
</comment>
<accession>A0A1F6EMQ0</accession>
<evidence type="ECO:0000256" key="12">
    <source>
        <dbReference type="ARBA" id="ARBA00023002"/>
    </source>
</evidence>
<evidence type="ECO:0000256" key="16">
    <source>
        <dbReference type="HAMAP-Rule" id="MF_00037"/>
    </source>
</evidence>
<evidence type="ECO:0000256" key="7">
    <source>
        <dbReference type="ARBA" id="ARBA00022630"/>
    </source>
</evidence>
<dbReference type="Gene3D" id="3.30.43.10">
    <property type="entry name" value="Uridine Diphospho-n-acetylenolpyruvylglucosamine Reductase, domain 2"/>
    <property type="match status" value="1"/>
</dbReference>
<dbReference type="InterPro" id="IPR016166">
    <property type="entry name" value="FAD-bd_PCMH"/>
</dbReference>
<dbReference type="PROSITE" id="PS51387">
    <property type="entry name" value="FAD_PCMH"/>
    <property type="match status" value="1"/>
</dbReference>
<keyword evidence="12 16" id="KW-0560">Oxidoreductase</keyword>
<evidence type="ECO:0000256" key="3">
    <source>
        <dbReference type="ARBA" id="ARBA00004496"/>
    </source>
</evidence>
<dbReference type="GO" id="GO:0008762">
    <property type="term" value="F:UDP-N-acetylmuramate dehydrogenase activity"/>
    <property type="evidence" value="ECO:0007669"/>
    <property type="project" value="UniProtKB-UniRule"/>
</dbReference>
<dbReference type="Gene3D" id="3.90.78.10">
    <property type="entry name" value="UDP-N-acetylenolpyruvoylglucosamine reductase, C-terminal domain"/>
    <property type="match status" value="1"/>
</dbReference>
<dbReference type="Gene3D" id="3.30.465.10">
    <property type="match status" value="1"/>
</dbReference>
<dbReference type="GO" id="GO:0071949">
    <property type="term" value="F:FAD binding"/>
    <property type="evidence" value="ECO:0007669"/>
    <property type="project" value="InterPro"/>
</dbReference>
<keyword evidence="14 16" id="KW-0961">Cell wall biogenesis/degradation</keyword>
<comment type="caution">
    <text evidence="18">The sequence shown here is derived from an EMBL/GenBank/DDBJ whole genome shotgun (WGS) entry which is preliminary data.</text>
</comment>
<keyword evidence="5 16" id="KW-0963">Cytoplasm</keyword>
<dbReference type="InterPro" id="IPR006094">
    <property type="entry name" value="Oxid_FAD_bind_N"/>
</dbReference>
<dbReference type="GO" id="GO:0009252">
    <property type="term" value="P:peptidoglycan biosynthetic process"/>
    <property type="evidence" value="ECO:0007669"/>
    <property type="project" value="UniProtKB-UniRule"/>
</dbReference>
<feature type="active site" evidence="16">
    <location>
        <position position="162"/>
    </location>
</feature>
<dbReference type="Pfam" id="PF02873">
    <property type="entry name" value="MurB_C"/>
    <property type="match status" value="1"/>
</dbReference>
<dbReference type="GO" id="GO:0005829">
    <property type="term" value="C:cytosol"/>
    <property type="evidence" value="ECO:0007669"/>
    <property type="project" value="TreeGrafter"/>
</dbReference>
<dbReference type="EMBL" id="MFLU01000010">
    <property type="protein sequence ID" value="OGG74907.1"/>
    <property type="molecule type" value="Genomic_DNA"/>
</dbReference>
<dbReference type="PANTHER" id="PTHR21071:SF4">
    <property type="entry name" value="UDP-N-ACETYLENOLPYRUVOYLGLUCOSAMINE REDUCTASE"/>
    <property type="match status" value="1"/>
</dbReference>
<comment type="similarity">
    <text evidence="16">Belongs to the MurB family.</text>
</comment>
<dbReference type="PANTHER" id="PTHR21071">
    <property type="entry name" value="UDP-N-ACETYLENOLPYRUVOYLGLUCOSAMINE REDUCTASE"/>
    <property type="match status" value="1"/>
</dbReference>
<comment type="pathway">
    <text evidence="4 16">Cell wall biogenesis; peptidoglycan biosynthesis.</text>
</comment>
<proteinExistence type="inferred from homology"/>
<dbReference type="AlphaFoldDB" id="A0A1F6EMQ0"/>
<comment type="cofactor">
    <cofactor evidence="1 16">
        <name>FAD</name>
        <dbReference type="ChEBI" id="CHEBI:57692"/>
    </cofactor>
</comment>
<evidence type="ECO:0000256" key="6">
    <source>
        <dbReference type="ARBA" id="ARBA00022618"/>
    </source>
</evidence>
<evidence type="ECO:0000259" key="17">
    <source>
        <dbReference type="PROSITE" id="PS51387"/>
    </source>
</evidence>
<dbReference type="GO" id="GO:0008360">
    <property type="term" value="P:regulation of cell shape"/>
    <property type="evidence" value="ECO:0007669"/>
    <property type="project" value="UniProtKB-KW"/>
</dbReference>
<evidence type="ECO:0000256" key="1">
    <source>
        <dbReference type="ARBA" id="ARBA00001974"/>
    </source>
</evidence>
<protein>
    <recommendedName>
        <fullName evidence="16">UDP-N-acetylenolpyruvoylglucosamine reductase</fullName>
        <ecNumber evidence="16">1.3.1.98</ecNumber>
    </recommendedName>
    <alternativeName>
        <fullName evidence="16">UDP-N-acetylmuramate dehydrogenase</fullName>
    </alternativeName>
</protein>
<organism evidence="18 19">
    <name type="scientific">Candidatus Kaiserbacteria bacterium RIFCSPLOWO2_01_FULL_50_24</name>
    <dbReference type="NCBI Taxonomy" id="1798507"/>
    <lineage>
        <taxon>Bacteria</taxon>
        <taxon>Candidatus Kaiseribacteriota</taxon>
    </lineage>
</organism>
<keyword evidence="11 16" id="KW-0573">Peptidoglycan synthesis</keyword>
<dbReference type="InterPro" id="IPR036635">
    <property type="entry name" value="MurB_C_sf"/>
</dbReference>
<dbReference type="GO" id="GO:0051301">
    <property type="term" value="P:cell division"/>
    <property type="evidence" value="ECO:0007669"/>
    <property type="project" value="UniProtKB-KW"/>
</dbReference>
<keyword evidence="6 16" id="KW-0132">Cell division</keyword>
<dbReference type="SUPFAM" id="SSF56176">
    <property type="entry name" value="FAD-binding/transporter-associated domain-like"/>
    <property type="match status" value="1"/>
</dbReference>
<evidence type="ECO:0000256" key="4">
    <source>
        <dbReference type="ARBA" id="ARBA00004752"/>
    </source>
</evidence>
<feature type="active site" description="Proton donor" evidence="16">
    <location>
        <position position="213"/>
    </location>
</feature>
<dbReference type="GO" id="GO:0071555">
    <property type="term" value="P:cell wall organization"/>
    <property type="evidence" value="ECO:0007669"/>
    <property type="project" value="UniProtKB-KW"/>
</dbReference>
<dbReference type="InterPro" id="IPR036318">
    <property type="entry name" value="FAD-bd_PCMH-like_sf"/>
</dbReference>
<dbReference type="STRING" id="1798507.A3A34_03755"/>
<evidence type="ECO:0000256" key="8">
    <source>
        <dbReference type="ARBA" id="ARBA00022827"/>
    </source>
</evidence>
<evidence type="ECO:0000256" key="15">
    <source>
        <dbReference type="ARBA" id="ARBA00048914"/>
    </source>
</evidence>
<feature type="active site" evidence="16">
    <location>
        <position position="303"/>
    </location>
</feature>
<keyword evidence="13 16" id="KW-0131">Cell cycle</keyword>
<evidence type="ECO:0000313" key="19">
    <source>
        <dbReference type="Proteomes" id="UP000178587"/>
    </source>
</evidence>
<sequence length="307" mass="33806">MTLHIQENVPLGVLTTFKIGGPARYFVNVRNEEEHREALLWARERNVRFVILAGKSNVLIPDEGINGLVIHIVGSAFSFDGDTLTADAGCNLLMLIREAGKHGLGGWEKLAGIPGSIGGAVRGNAGAFGPEIKDFVVKVEALNSLTQQVALVENNDCTFAYRQSFFKQHPEWIILCAWIKLSPVEPEESMRIIEETIAEREKRHIQNVQAAGSYFMNPVASREIQKMFEKEKGVQSREGRVPAGWLIEKTGLKGARVGDASASEQHPNYIKNYGSATAKDVLALAQKIKDAVQEKFGVELKEEAVVL</sequence>
<evidence type="ECO:0000313" key="18">
    <source>
        <dbReference type="EMBL" id="OGG74907.1"/>
    </source>
</evidence>
<keyword evidence="7 16" id="KW-0285">Flavoprotein</keyword>
<evidence type="ECO:0000256" key="14">
    <source>
        <dbReference type="ARBA" id="ARBA00023316"/>
    </source>
</evidence>
<evidence type="ECO:0000256" key="5">
    <source>
        <dbReference type="ARBA" id="ARBA00022490"/>
    </source>
</evidence>
<reference evidence="18 19" key="1">
    <citation type="journal article" date="2016" name="Nat. Commun.">
        <title>Thousands of microbial genomes shed light on interconnected biogeochemical processes in an aquifer system.</title>
        <authorList>
            <person name="Anantharaman K."/>
            <person name="Brown C.T."/>
            <person name="Hug L.A."/>
            <person name="Sharon I."/>
            <person name="Castelle C.J."/>
            <person name="Probst A.J."/>
            <person name="Thomas B.C."/>
            <person name="Singh A."/>
            <person name="Wilkins M.J."/>
            <person name="Karaoz U."/>
            <person name="Brodie E.L."/>
            <person name="Williams K.H."/>
            <person name="Hubbard S.S."/>
            <person name="Banfield J.F."/>
        </authorList>
    </citation>
    <scope>NUCLEOTIDE SEQUENCE [LARGE SCALE GENOMIC DNA]</scope>
</reference>
<name>A0A1F6EMQ0_9BACT</name>
<dbReference type="Proteomes" id="UP000178587">
    <property type="component" value="Unassembled WGS sequence"/>
</dbReference>
<evidence type="ECO:0000256" key="13">
    <source>
        <dbReference type="ARBA" id="ARBA00023306"/>
    </source>
</evidence>
<dbReference type="EC" id="1.3.1.98" evidence="16"/>
<dbReference type="InterPro" id="IPR003170">
    <property type="entry name" value="MurB"/>
</dbReference>
<evidence type="ECO:0000256" key="11">
    <source>
        <dbReference type="ARBA" id="ARBA00022984"/>
    </source>
</evidence>
<keyword evidence="9 16" id="KW-0521">NADP</keyword>
<dbReference type="SUPFAM" id="SSF56194">
    <property type="entry name" value="Uridine diphospho-N-Acetylenolpyruvylglucosamine reductase, MurB, C-terminal domain"/>
    <property type="match status" value="1"/>
</dbReference>
<keyword evidence="8 16" id="KW-0274">FAD</keyword>
<dbReference type="InterPro" id="IPR016167">
    <property type="entry name" value="FAD-bd_PCMH_sub1"/>
</dbReference>
<dbReference type="Pfam" id="PF01565">
    <property type="entry name" value="FAD_binding_4"/>
    <property type="match status" value="1"/>
</dbReference>
<dbReference type="InterPro" id="IPR011601">
    <property type="entry name" value="MurB_C"/>
</dbReference>
<evidence type="ECO:0000256" key="2">
    <source>
        <dbReference type="ARBA" id="ARBA00003921"/>
    </source>
</evidence>
<gene>
    <name evidence="16" type="primary">murB</name>
    <name evidence="18" type="ORF">A3A34_03755</name>
</gene>
<dbReference type="UniPathway" id="UPA00219"/>
<dbReference type="NCBIfam" id="TIGR00179">
    <property type="entry name" value="murB"/>
    <property type="match status" value="1"/>
</dbReference>
<keyword evidence="10 16" id="KW-0133">Cell shape</keyword>
<evidence type="ECO:0000256" key="10">
    <source>
        <dbReference type="ARBA" id="ARBA00022960"/>
    </source>
</evidence>
<comment type="subcellular location">
    <subcellularLocation>
        <location evidence="3 16">Cytoplasm</location>
    </subcellularLocation>
</comment>